<reference evidence="2" key="1">
    <citation type="submission" date="2021-04" db="EMBL/GenBank/DDBJ databases">
        <title>Microbacterium tenobrionis sp. nov. and Microbacterium allomyrinae sp. nov., isolated from larvae of Tenobrio molitor and Allomyrina dichotoma, respectively.</title>
        <authorList>
            <person name="Lee S.D."/>
        </authorList>
    </citation>
    <scope>NUCLEOTIDE SEQUENCE</scope>
    <source>
        <strain evidence="2">YMB-B2</strain>
    </source>
</reference>
<feature type="transmembrane region" description="Helical" evidence="1">
    <location>
        <begin position="6"/>
        <end position="25"/>
    </location>
</feature>
<dbReference type="EMBL" id="JAGTTM010000001">
    <property type="protein sequence ID" value="MCC2028092.1"/>
    <property type="molecule type" value="Genomic_DNA"/>
</dbReference>
<gene>
    <name evidence="2" type="ORF">KEC56_00875</name>
</gene>
<dbReference type="Proteomes" id="UP001139289">
    <property type="component" value="Unassembled WGS sequence"/>
</dbReference>
<sequence>MGMFLWVAAAALVVALCIAVIVVFLRPSARRRMAPDDAHSLVRVTLAVAVLWAGIALVGAIVTTITTLVQTAVPITVPTQTYWPTLPDGAFVEGTTATREGGGFVSADVVVNGLSFGARICWAIGQALWWILPGAIASMVALACFQLIRGRAFAPVLAQASMVIAVIISAGGVAAQVLSDIAGSMASAELLSYSGGGYEEVAGVEDALAAWWPQEAFVVNFPFWPIAAGLAFAALGAILRHGADLQRETEGLV</sequence>
<organism evidence="2 3">
    <name type="scientific">Microbacterium tenebrionis</name>
    <dbReference type="NCBI Taxonomy" id="2830665"/>
    <lineage>
        <taxon>Bacteria</taxon>
        <taxon>Bacillati</taxon>
        <taxon>Actinomycetota</taxon>
        <taxon>Actinomycetes</taxon>
        <taxon>Micrococcales</taxon>
        <taxon>Microbacteriaceae</taxon>
        <taxon>Microbacterium</taxon>
    </lineage>
</organism>
<keyword evidence="3" id="KW-1185">Reference proteome</keyword>
<keyword evidence="1" id="KW-0812">Transmembrane</keyword>
<accession>A0A9X1RZE6</accession>
<evidence type="ECO:0000313" key="2">
    <source>
        <dbReference type="EMBL" id="MCC2028092.1"/>
    </source>
</evidence>
<name>A0A9X1RZE6_9MICO</name>
<dbReference type="AlphaFoldDB" id="A0A9X1RZE6"/>
<proteinExistence type="predicted"/>
<feature type="transmembrane region" description="Helical" evidence="1">
    <location>
        <begin position="127"/>
        <end position="148"/>
    </location>
</feature>
<feature type="transmembrane region" description="Helical" evidence="1">
    <location>
        <begin position="221"/>
        <end position="239"/>
    </location>
</feature>
<feature type="transmembrane region" description="Helical" evidence="1">
    <location>
        <begin position="46"/>
        <end position="69"/>
    </location>
</feature>
<keyword evidence="1" id="KW-1133">Transmembrane helix</keyword>
<dbReference type="RefSeq" id="WP_227529438.1">
    <property type="nucleotide sequence ID" value="NZ_JAGTTM010000001.1"/>
</dbReference>
<feature type="transmembrane region" description="Helical" evidence="1">
    <location>
        <begin position="160"/>
        <end position="178"/>
    </location>
</feature>
<keyword evidence="1" id="KW-0472">Membrane</keyword>
<protein>
    <recommendedName>
        <fullName evidence="4">DUF2975 domain-containing protein</fullName>
    </recommendedName>
</protein>
<evidence type="ECO:0008006" key="4">
    <source>
        <dbReference type="Google" id="ProtNLM"/>
    </source>
</evidence>
<evidence type="ECO:0000256" key="1">
    <source>
        <dbReference type="SAM" id="Phobius"/>
    </source>
</evidence>
<evidence type="ECO:0000313" key="3">
    <source>
        <dbReference type="Proteomes" id="UP001139289"/>
    </source>
</evidence>
<comment type="caution">
    <text evidence="2">The sequence shown here is derived from an EMBL/GenBank/DDBJ whole genome shotgun (WGS) entry which is preliminary data.</text>
</comment>